<evidence type="ECO:0000313" key="4">
    <source>
        <dbReference type="Proteomes" id="UP000466307"/>
    </source>
</evidence>
<dbReference type="EMBL" id="JAADZU010000071">
    <property type="protein sequence ID" value="NDK91513.1"/>
    <property type="molecule type" value="Genomic_DNA"/>
</dbReference>
<dbReference type="Proteomes" id="UP000466307">
    <property type="component" value="Unassembled WGS sequence"/>
</dbReference>
<dbReference type="Gene3D" id="3.40.50.1820">
    <property type="entry name" value="alpha/beta hydrolase"/>
    <property type="match status" value="1"/>
</dbReference>
<keyword evidence="1 3" id="KW-0378">Hydrolase</keyword>
<organism evidence="3 4">
    <name type="scientific">Gordonia desulfuricans</name>
    <dbReference type="NCBI Taxonomy" id="89051"/>
    <lineage>
        <taxon>Bacteria</taxon>
        <taxon>Bacillati</taxon>
        <taxon>Actinomycetota</taxon>
        <taxon>Actinomycetes</taxon>
        <taxon>Mycobacteriales</taxon>
        <taxon>Gordoniaceae</taxon>
        <taxon>Gordonia</taxon>
    </lineage>
</organism>
<comment type="caution">
    <text evidence="3">The sequence shown here is derived from an EMBL/GenBank/DDBJ whole genome shotgun (WGS) entry which is preliminary data.</text>
</comment>
<evidence type="ECO:0000259" key="2">
    <source>
        <dbReference type="Pfam" id="PF12697"/>
    </source>
</evidence>
<evidence type="ECO:0000256" key="1">
    <source>
        <dbReference type="ARBA" id="ARBA00022801"/>
    </source>
</evidence>
<dbReference type="PRINTS" id="PR00111">
    <property type="entry name" value="ABHYDROLASE"/>
</dbReference>
<evidence type="ECO:0000313" key="3">
    <source>
        <dbReference type="EMBL" id="NDK91513.1"/>
    </source>
</evidence>
<dbReference type="PRINTS" id="PR00412">
    <property type="entry name" value="EPOXHYDRLASE"/>
</dbReference>
<dbReference type="GO" id="GO:0016787">
    <property type="term" value="F:hydrolase activity"/>
    <property type="evidence" value="ECO:0007669"/>
    <property type="project" value="UniProtKB-KW"/>
</dbReference>
<keyword evidence="4" id="KW-1185">Reference proteome</keyword>
<dbReference type="GO" id="GO:0016020">
    <property type="term" value="C:membrane"/>
    <property type="evidence" value="ECO:0007669"/>
    <property type="project" value="TreeGrafter"/>
</dbReference>
<protein>
    <submittedName>
        <fullName evidence="3">Alpha/beta hydrolase</fullName>
    </submittedName>
</protein>
<accession>A0A7K3LTD3</accession>
<dbReference type="Pfam" id="PF12697">
    <property type="entry name" value="Abhydrolase_6"/>
    <property type="match status" value="1"/>
</dbReference>
<dbReference type="AlphaFoldDB" id="A0A7K3LTD3"/>
<reference evidence="3 4" key="1">
    <citation type="submission" date="2020-01" db="EMBL/GenBank/DDBJ databases">
        <title>Investigation of new actinobacteria for the biodesulphurisation of diesel fuel.</title>
        <authorList>
            <person name="Athi Narayanan S.M."/>
        </authorList>
    </citation>
    <scope>NUCLEOTIDE SEQUENCE [LARGE SCALE GENOMIC DNA]</scope>
    <source>
        <strain evidence="3 4">213E</strain>
    </source>
</reference>
<dbReference type="InterPro" id="IPR050266">
    <property type="entry name" value="AB_hydrolase_sf"/>
</dbReference>
<sequence length="298" mass="32938">MPLSQPPPSRYADGDGIRYHYHDVGRGPVTVFLHGGGPGCSAWTDFGAVAGLFAETRRCLLVDIHQYGRSEKSPIEGPMWDHHAAKTVALLETLGIEESDFVCNSWGGSIALNLAAKYPARVRALVVTGSQPVPYGPLGPLLDGGRRGRIARDRYYGGEGPTKKKMRDLLAQLEWFDPDAIPDDTVTLRYEQSLDDAERQLAAMSDSARGDWQDLTPALGQIQAPTLFLWGLHDGFLTPDYPLMLARMVPRASLHVMERVSHHPQEERPREFHAIVSTFLDLTASTDPVRQPQPTPTH</sequence>
<feature type="domain" description="AB hydrolase-1" evidence="2">
    <location>
        <begin position="31"/>
        <end position="273"/>
    </location>
</feature>
<dbReference type="InterPro" id="IPR000073">
    <property type="entry name" value="AB_hydrolase_1"/>
</dbReference>
<dbReference type="InterPro" id="IPR029058">
    <property type="entry name" value="AB_hydrolase_fold"/>
</dbReference>
<dbReference type="InterPro" id="IPR000639">
    <property type="entry name" value="Epox_hydrolase-like"/>
</dbReference>
<dbReference type="SUPFAM" id="SSF53474">
    <property type="entry name" value="alpha/beta-Hydrolases"/>
    <property type="match status" value="1"/>
</dbReference>
<dbReference type="PANTHER" id="PTHR43798:SF31">
    <property type="entry name" value="AB HYDROLASE SUPERFAMILY PROTEIN YCLE"/>
    <property type="match status" value="1"/>
</dbReference>
<proteinExistence type="predicted"/>
<name>A0A7K3LTD3_9ACTN</name>
<gene>
    <name evidence="3" type="ORF">GYA93_18295</name>
</gene>
<dbReference type="RefSeq" id="WP_059039093.1">
    <property type="nucleotide sequence ID" value="NZ_JAADZU010000071.1"/>
</dbReference>
<dbReference type="PANTHER" id="PTHR43798">
    <property type="entry name" value="MONOACYLGLYCEROL LIPASE"/>
    <property type="match status" value="1"/>
</dbReference>